<proteinExistence type="predicted"/>
<dbReference type="HOGENOM" id="CLU_066046_1_0_1"/>
<evidence type="ECO:0000313" key="3">
    <source>
        <dbReference type="EMBL" id="KII83776.1"/>
    </source>
</evidence>
<dbReference type="AlphaFoldDB" id="A0A0C9SKI1"/>
<feature type="domain" description="Methyltransferase" evidence="2">
    <location>
        <begin position="98"/>
        <end position="288"/>
    </location>
</feature>
<dbReference type="EMBL" id="KN832574">
    <property type="protein sequence ID" value="KII83776.1"/>
    <property type="molecule type" value="Genomic_DNA"/>
</dbReference>
<name>A0A0C9SKI1_PLICR</name>
<dbReference type="InterPro" id="IPR026913">
    <property type="entry name" value="METTL24"/>
</dbReference>
<organism evidence="3 4">
    <name type="scientific">Plicaturopsis crispa FD-325 SS-3</name>
    <dbReference type="NCBI Taxonomy" id="944288"/>
    <lineage>
        <taxon>Eukaryota</taxon>
        <taxon>Fungi</taxon>
        <taxon>Dikarya</taxon>
        <taxon>Basidiomycota</taxon>
        <taxon>Agaricomycotina</taxon>
        <taxon>Agaricomycetes</taxon>
        <taxon>Agaricomycetidae</taxon>
        <taxon>Amylocorticiales</taxon>
        <taxon>Amylocorticiaceae</taxon>
        <taxon>Plicatura</taxon>
        <taxon>Plicaturopsis crispa</taxon>
    </lineage>
</organism>
<dbReference type="Proteomes" id="UP000053263">
    <property type="component" value="Unassembled WGS sequence"/>
</dbReference>
<keyword evidence="1" id="KW-0472">Membrane</keyword>
<feature type="transmembrane region" description="Helical" evidence="1">
    <location>
        <begin position="12"/>
        <end position="29"/>
    </location>
</feature>
<sequence length="324" mass="37035">MSAATRHTYRTFIALALFLTTLFFLGPYYNPGGKEKTFQVPRSLNTTERVARSSAIYDKVIQDRQGLIEKFGPTPQDVHMFPPDVPPWPAYTVWDFFPAAFNCPHEVERIGALGDGGKWVCGLSRVEQKPDCVIYSVGINYESSFEADILSRTQFCEIWGYDFTVGAFGPQIADSYKHRTHFHPFGLSGVDSHGPKDTAPMYTLKSLMTMNGHKHIDILKIDIESWEFDTLTALIKPYLAEGRPLPFGQLQLEIHIWHRKFPEFLKWWEMLEEAGLRPFMTEPNLVYQNYNHHANSDLAEYSFINIRGKNAFITDAVAPAAHHK</sequence>
<dbReference type="Pfam" id="PF13383">
    <property type="entry name" value="Methyltransf_22"/>
    <property type="match status" value="1"/>
</dbReference>
<evidence type="ECO:0000313" key="4">
    <source>
        <dbReference type="Proteomes" id="UP000053263"/>
    </source>
</evidence>
<dbReference type="SUPFAM" id="SSF53335">
    <property type="entry name" value="S-adenosyl-L-methionine-dependent methyltransferases"/>
    <property type="match status" value="1"/>
</dbReference>
<evidence type="ECO:0000259" key="2">
    <source>
        <dbReference type="Pfam" id="PF13383"/>
    </source>
</evidence>
<protein>
    <recommendedName>
        <fullName evidence="2">Methyltransferase domain-containing protein</fullName>
    </recommendedName>
</protein>
<dbReference type="InterPro" id="IPR025714">
    <property type="entry name" value="Methyltranfer_dom"/>
</dbReference>
<dbReference type="PANTHER" id="PTHR32026:SF10">
    <property type="entry name" value="METHYLTRANSFERASE-LIKE PROTEIN 24-RELATED"/>
    <property type="match status" value="1"/>
</dbReference>
<gene>
    <name evidence="3" type="ORF">PLICRDRAFT_127233</name>
</gene>
<keyword evidence="4" id="KW-1185">Reference proteome</keyword>
<dbReference type="PANTHER" id="PTHR32026">
    <property type="entry name" value="METHYLTRANSFERASE-LIKE PROTEIN 24"/>
    <property type="match status" value="1"/>
</dbReference>
<keyword evidence="1" id="KW-0812">Transmembrane</keyword>
<accession>A0A0C9SKI1</accession>
<dbReference type="InterPro" id="IPR029063">
    <property type="entry name" value="SAM-dependent_MTases_sf"/>
</dbReference>
<evidence type="ECO:0000256" key="1">
    <source>
        <dbReference type="SAM" id="Phobius"/>
    </source>
</evidence>
<dbReference type="OrthoDB" id="10006218at2759"/>
<reference evidence="3 4" key="1">
    <citation type="submission" date="2014-06" db="EMBL/GenBank/DDBJ databases">
        <title>Evolutionary Origins and Diversification of the Mycorrhizal Mutualists.</title>
        <authorList>
            <consortium name="DOE Joint Genome Institute"/>
            <consortium name="Mycorrhizal Genomics Consortium"/>
            <person name="Kohler A."/>
            <person name="Kuo A."/>
            <person name="Nagy L.G."/>
            <person name="Floudas D."/>
            <person name="Copeland A."/>
            <person name="Barry K.W."/>
            <person name="Cichocki N."/>
            <person name="Veneault-Fourrey C."/>
            <person name="LaButti K."/>
            <person name="Lindquist E.A."/>
            <person name="Lipzen A."/>
            <person name="Lundell T."/>
            <person name="Morin E."/>
            <person name="Murat C."/>
            <person name="Riley R."/>
            <person name="Ohm R."/>
            <person name="Sun H."/>
            <person name="Tunlid A."/>
            <person name="Henrissat B."/>
            <person name="Grigoriev I.V."/>
            <person name="Hibbett D.S."/>
            <person name="Martin F."/>
        </authorList>
    </citation>
    <scope>NUCLEOTIDE SEQUENCE [LARGE SCALE GENOMIC DNA]</scope>
    <source>
        <strain evidence="3 4">FD-325 SS-3</strain>
    </source>
</reference>
<keyword evidence="1" id="KW-1133">Transmembrane helix</keyword>